<dbReference type="Pfam" id="PF00920">
    <property type="entry name" value="ILVD_EDD_N"/>
    <property type="match status" value="1"/>
</dbReference>
<evidence type="ECO:0000259" key="3">
    <source>
        <dbReference type="Pfam" id="PF00920"/>
    </source>
</evidence>
<protein>
    <recommendedName>
        <fullName evidence="3">Dihydroxy-acid/6-phosphogluconate dehydratase N-terminal domain-containing protein</fullName>
    </recommendedName>
</protein>
<dbReference type="InterPro" id="IPR037237">
    <property type="entry name" value="IlvD/EDD_N"/>
</dbReference>
<dbReference type="PANTHER" id="PTHR43661">
    <property type="entry name" value="D-XYLONATE DEHYDRATASE"/>
    <property type="match status" value="1"/>
</dbReference>
<comment type="caution">
    <text evidence="4">The sequence shown here is derived from an EMBL/GenBank/DDBJ whole genome shotgun (WGS) entry which is preliminary data.</text>
</comment>
<dbReference type="EMBL" id="BARU01009492">
    <property type="protein sequence ID" value="GAH37733.1"/>
    <property type="molecule type" value="Genomic_DNA"/>
</dbReference>
<sequence length="147" mass="15908">MDPTRIGEKVMVTSDIKEAIGAYNSGFISEEEFYRIESEICCSHGTCNMMGTAVTMSCIVEALGLSLPQTATFSATSPEHPQLAQRTGALIMELLRQHITATQIITSESIENACRMALAIGGSSNMVLHMCALAAERGIELIMDDFE</sequence>
<organism evidence="4">
    <name type="scientific">marine sediment metagenome</name>
    <dbReference type="NCBI Taxonomy" id="412755"/>
    <lineage>
        <taxon>unclassified sequences</taxon>
        <taxon>metagenomes</taxon>
        <taxon>ecological metagenomes</taxon>
    </lineage>
</organism>
<dbReference type="GO" id="GO:0016836">
    <property type="term" value="F:hydro-lyase activity"/>
    <property type="evidence" value="ECO:0007669"/>
    <property type="project" value="TreeGrafter"/>
</dbReference>
<dbReference type="InterPro" id="IPR000581">
    <property type="entry name" value="ILV_EDD_N"/>
</dbReference>
<keyword evidence="2" id="KW-0456">Lyase</keyword>
<feature type="domain" description="Dihydroxy-acid/6-phosphogluconate dehydratase N-terminal" evidence="3">
    <location>
        <begin position="11"/>
        <end position="147"/>
    </location>
</feature>
<reference evidence="4" key="1">
    <citation type="journal article" date="2014" name="Front. Microbiol.">
        <title>High frequency of phylogenetically diverse reductive dehalogenase-homologous genes in deep subseafloor sedimentary metagenomes.</title>
        <authorList>
            <person name="Kawai M."/>
            <person name="Futagami T."/>
            <person name="Toyoda A."/>
            <person name="Takaki Y."/>
            <person name="Nishi S."/>
            <person name="Hori S."/>
            <person name="Arai W."/>
            <person name="Tsubouchi T."/>
            <person name="Morono Y."/>
            <person name="Uchiyama I."/>
            <person name="Ito T."/>
            <person name="Fujiyama A."/>
            <person name="Inagaki F."/>
            <person name="Takami H."/>
        </authorList>
    </citation>
    <scope>NUCLEOTIDE SEQUENCE</scope>
    <source>
        <strain evidence="4">Expedition CK06-06</strain>
    </source>
</reference>
<accession>X1GXJ0</accession>
<evidence type="ECO:0000256" key="1">
    <source>
        <dbReference type="ARBA" id="ARBA00006486"/>
    </source>
</evidence>
<dbReference type="PANTHER" id="PTHR43661:SF3">
    <property type="entry name" value="D-XYLONATE DEHYDRATASE YAGF-RELATED"/>
    <property type="match status" value="1"/>
</dbReference>
<comment type="similarity">
    <text evidence="1">Belongs to the IlvD/Edd family.</text>
</comment>
<name>X1GXJ0_9ZZZZ</name>
<proteinExistence type="inferred from homology"/>
<gene>
    <name evidence="4" type="ORF">S03H2_18304</name>
</gene>
<dbReference type="SUPFAM" id="SSF143975">
    <property type="entry name" value="IlvD/EDD N-terminal domain-like"/>
    <property type="match status" value="1"/>
</dbReference>
<evidence type="ECO:0000313" key="4">
    <source>
        <dbReference type="EMBL" id="GAH37733.1"/>
    </source>
</evidence>
<evidence type="ECO:0000256" key="2">
    <source>
        <dbReference type="ARBA" id="ARBA00023239"/>
    </source>
</evidence>
<dbReference type="AlphaFoldDB" id="X1GXJ0"/>
<feature type="non-terminal residue" evidence="4">
    <location>
        <position position="147"/>
    </location>
</feature>
<dbReference type="GO" id="GO:0005829">
    <property type="term" value="C:cytosol"/>
    <property type="evidence" value="ECO:0007669"/>
    <property type="project" value="TreeGrafter"/>
</dbReference>